<evidence type="ECO:0000259" key="10">
    <source>
        <dbReference type="PROSITE" id="PS50158"/>
    </source>
</evidence>
<dbReference type="GO" id="GO:0008270">
    <property type="term" value="F:zinc ion binding"/>
    <property type="evidence" value="ECO:0007669"/>
    <property type="project" value="UniProtKB-KW"/>
</dbReference>
<dbReference type="EMBL" id="JAUIRO010000008">
    <property type="protein sequence ID" value="KAK0703429.1"/>
    <property type="molecule type" value="Genomic_DNA"/>
</dbReference>
<evidence type="ECO:0000256" key="4">
    <source>
        <dbReference type="ARBA" id="ARBA00022728"/>
    </source>
</evidence>
<dbReference type="InterPro" id="IPR039974">
    <property type="entry name" value="Splicing_factor_SLU7"/>
</dbReference>
<accession>A0AA40DH80</accession>
<evidence type="ECO:0000256" key="8">
    <source>
        <dbReference type="RuleBase" id="RU367071"/>
    </source>
</evidence>
<protein>
    <recommendedName>
        <fullName evidence="8">Pre-mRNA-splicing factor SLU7</fullName>
    </recommendedName>
</protein>
<gene>
    <name evidence="11" type="ORF">B0T26DRAFT_731280</name>
</gene>
<proteinExistence type="inferred from homology"/>
<keyword evidence="3 8" id="KW-0507">mRNA processing</keyword>
<keyword evidence="12" id="KW-1185">Reference proteome</keyword>
<evidence type="ECO:0000256" key="3">
    <source>
        <dbReference type="ARBA" id="ARBA00022664"/>
    </source>
</evidence>
<evidence type="ECO:0000256" key="9">
    <source>
        <dbReference type="SAM" id="MobiDB-lite"/>
    </source>
</evidence>
<comment type="subcellular location">
    <subcellularLocation>
        <location evidence="1 8">Nucleus</location>
    </subcellularLocation>
</comment>
<feature type="compositionally biased region" description="Low complexity" evidence="9">
    <location>
        <begin position="234"/>
        <end position="253"/>
    </location>
</feature>
<keyword evidence="7" id="KW-0479">Metal-binding</keyword>
<keyword evidence="5 8" id="KW-0508">mRNA splicing</keyword>
<dbReference type="InterPro" id="IPR001878">
    <property type="entry name" value="Znf_CCHC"/>
</dbReference>
<evidence type="ECO:0000256" key="7">
    <source>
        <dbReference type="PROSITE-ProRule" id="PRU00047"/>
    </source>
</evidence>
<evidence type="ECO:0000313" key="11">
    <source>
        <dbReference type="EMBL" id="KAK0703429.1"/>
    </source>
</evidence>
<feature type="compositionally biased region" description="Basic and acidic residues" evidence="9">
    <location>
        <begin position="48"/>
        <end position="59"/>
    </location>
</feature>
<name>A0AA40DH80_9PEZI</name>
<comment type="subunit">
    <text evidence="8">Associated with the spliceosome.</text>
</comment>
<organism evidence="11 12">
    <name type="scientific">Lasiosphaeria miniovina</name>
    <dbReference type="NCBI Taxonomy" id="1954250"/>
    <lineage>
        <taxon>Eukaryota</taxon>
        <taxon>Fungi</taxon>
        <taxon>Dikarya</taxon>
        <taxon>Ascomycota</taxon>
        <taxon>Pezizomycotina</taxon>
        <taxon>Sordariomycetes</taxon>
        <taxon>Sordariomycetidae</taxon>
        <taxon>Sordariales</taxon>
        <taxon>Lasiosphaeriaceae</taxon>
        <taxon>Lasiosphaeria</taxon>
    </lineage>
</organism>
<dbReference type="PANTHER" id="PTHR12942">
    <property type="entry name" value="STEP II SPLICING FACTOR SLU7"/>
    <property type="match status" value="1"/>
</dbReference>
<dbReference type="AlphaFoldDB" id="A0AA40DH80"/>
<evidence type="ECO:0000313" key="12">
    <source>
        <dbReference type="Proteomes" id="UP001172101"/>
    </source>
</evidence>
<dbReference type="GO" id="GO:0005681">
    <property type="term" value="C:spliceosomal complex"/>
    <property type="evidence" value="ECO:0007669"/>
    <property type="project" value="UniProtKB-UniRule"/>
</dbReference>
<comment type="similarity">
    <text evidence="2 8">Belongs to the SLU7 family.</text>
</comment>
<dbReference type="GO" id="GO:0030628">
    <property type="term" value="F:pre-mRNA 3'-splice site binding"/>
    <property type="evidence" value="ECO:0007669"/>
    <property type="project" value="UniProtKB-UniRule"/>
</dbReference>
<comment type="function">
    <text evidence="8">Involved in pre-mRNA splicing.</text>
</comment>
<keyword evidence="7" id="KW-0863">Zinc-finger</keyword>
<dbReference type="PROSITE" id="PS50158">
    <property type="entry name" value="ZF_CCHC"/>
    <property type="match status" value="1"/>
</dbReference>
<evidence type="ECO:0000256" key="6">
    <source>
        <dbReference type="ARBA" id="ARBA00023242"/>
    </source>
</evidence>
<feature type="domain" description="CCHC-type" evidence="10">
    <location>
        <begin position="148"/>
        <end position="161"/>
    </location>
</feature>
<feature type="compositionally biased region" description="Low complexity" evidence="9">
    <location>
        <begin position="71"/>
        <end position="82"/>
    </location>
</feature>
<comment type="caution">
    <text evidence="11">The sequence shown here is derived from an EMBL/GenBank/DDBJ whole genome shotgun (WGS) entry which is preliminary data.</text>
</comment>
<evidence type="ECO:0000256" key="5">
    <source>
        <dbReference type="ARBA" id="ARBA00023187"/>
    </source>
</evidence>
<feature type="region of interest" description="Disordered" evidence="9">
    <location>
        <begin position="225"/>
        <end position="264"/>
    </location>
</feature>
<feature type="region of interest" description="Disordered" evidence="9">
    <location>
        <begin position="41"/>
        <end position="82"/>
    </location>
</feature>
<keyword evidence="4 8" id="KW-0747">Spliceosome</keyword>
<dbReference type="PANTHER" id="PTHR12942:SF2">
    <property type="entry name" value="PRE-MRNA-SPLICING FACTOR SLU7"/>
    <property type="match status" value="1"/>
</dbReference>
<keyword evidence="7" id="KW-0862">Zinc</keyword>
<keyword evidence="6 8" id="KW-0539">Nucleus</keyword>
<reference evidence="11" key="1">
    <citation type="submission" date="2023-06" db="EMBL/GenBank/DDBJ databases">
        <title>Genome-scale phylogeny and comparative genomics of the fungal order Sordariales.</title>
        <authorList>
            <consortium name="Lawrence Berkeley National Laboratory"/>
            <person name="Hensen N."/>
            <person name="Bonometti L."/>
            <person name="Westerberg I."/>
            <person name="Brannstrom I.O."/>
            <person name="Guillou S."/>
            <person name="Cros-Aarteil S."/>
            <person name="Calhoun S."/>
            <person name="Haridas S."/>
            <person name="Kuo A."/>
            <person name="Mondo S."/>
            <person name="Pangilinan J."/>
            <person name="Riley R."/>
            <person name="LaButti K."/>
            <person name="Andreopoulos B."/>
            <person name="Lipzen A."/>
            <person name="Chen C."/>
            <person name="Yanf M."/>
            <person name="Daum C."/>
            <person name="Ng V."/>
            <person name="Clum A."/>
            <person name="Steindorff A."/>
            <person name="Ohm R."/>
            <person name="Martin F."/>
            <person name="Silar P."/>
            <person name="Natvig D."/>
            <person name="Lalanne C."/>
            <person name="Gautier V."/>
            <person name="Ament-velasquez S.L."/>
            <person name="Kruys A."/>
            <person name="Hutchinson M.I."/>
            <person name="Powell A.J."/>
            <person name="Barry K."/>
            <person name="Miller A.N."/>
            <person name="Grigoriev I.V."/>
            <person name="Debuchy R."/>
            <person name="Gladieux P."/>
            <person name="Thoren M.H."/>
            <person name="Johannesson H."/>
        </authorList>
    </citation>
    <scope>NUCLEOTIDE SEQUENCE</scope>
    <source>
        <strain evidence="11">SMH2392-1A</strain>
    </source>
</reference>
<sequence length="492" mass="55230">MVLSRLACREILTISPPRIRTYHLHLTHACHRVSKDRSPAATDFLQYKPRDSVTPEKETMPPPNRPEQQVASAQSAASAASGAGAARKEDNIYIPAYISKQPFYVTGLDDQDSLQHQRSRVTGEDEKVTVIEKRTKAPARTKWIKGSCENCGAIGHKMKDCLERPRKVGARFTGRDIQADRVARDAKLGYEAKRDVYQTYDPKQYREVLEEYNMVEEARRQMLQAAAGGGGGAKANSNGDDENNNNNTDGGNNQELVPRKDGEEAYEEGFKYADESEMGRNRAIKQSMRIREDTAKYLLNLDQDSAKYNPKKRALVDPGAIADKSSQMFAEESFLRASGEAGEFERAQRYAWEAQERAGDTSQHLQANPTAGEFVRKREIEEREAKRRKRAEQLASQYGEQPEVPDALKAAITESETFVEYDEAGLIKGAPRRAAISKYPENVVTNNHTAVWGSWWSDFKWGYACCHSIIKNSYCTGEIGKTAGKETALWDK</sequence>
<dbReference type="Pfam" id="PF11708">
    <property type="entry name" value="Slu7"/>
    <property type="match status" value="1"/>
</dbReference>
<dbReference type="Proteomes" id="UP001172101">
    <property type="component" value="Unassembled WGS sequence"/>
</dbReference>
<dbReference type="RefSeq" id="XP_060290288.1">
    <property type="nucleotide sequence ID" value="XM_060443048.1"/>
</dbReference>
<evidence type="ECO:0000256" key="2">
    <source>
        <dbReference type="ARBA" id="ARBA00007203"/>
    </source>
</evidence>
<evidence type="ECO:0000256" key="1">
    <source>
        <dbReference type="ARBA" id="ARBA00004123"/>
    </source>
</evidence>
<dbReference type="GO" id="GO:0000398">
    <property type="term" value="P:mRNA splicing, via spliceosome"/>
    <property type="evidence" value="ECO:0007669"/>
    <property type="project" value="UniProtKB-UniRule"/>
</dbReference>
<dbReference type="InterPro" id="IPR021715">
    <property type="entry name" value="Slu7_dom"/>
</dbReference>
<dbReference type="GeneID" id="85326318"/>